<organism evidence="1 2">
    <name type="scientific">Trinickia soli</name>
    <dbReference type="NCBI Taxonomy" id="380675"/>
    <lineage>
        <taxon>Bacteria</taxon>
        <taxon>Pseudomonadati</taxon>
        <taxon>Pseudomonadota</taxon>
        <taxon>Betaproteobacteria</taxon>
        <taxon>Burkholderiales</taxon>
        <taxon>Burkholderiaceae</taxon>
        <taxon>Trinickia</taxon>
    </lineage>
</organism>
<evidence type="ECO:0000313" key="2">
    <source>
        <dbReference type="Proteomes" id="UP000235347"/>
    </source>
</evidence>
<dbReference type="GO" id="GO:0003677">
    <property type="term" value="F:DNA binding"/>
    <property type="evidence" value="ECO:0007669"/>
    <property type="project" value="UniProtKB-KW"/>
</dbReference>
<dbReference type="AlphaFoldDB" id="A0A2N7VH11"/>
<name>A0A2N7VH11_9BURK</name>
<protein>
    <submittedName>
        <fullName evidence="1">DNA-binding protein</fullName>
    </submittedName>
</protein>
<sequence>MEYAFTLKYQLADDDSDHERIVERLFEAGCDDATIGIGQPGRIALAFRREGADAWAAIYSALRDVKQAIPLARLVEAGPDFVGLTDVADAAGVTRQNMRKLMLAHASQFPLPVHEGNPSVWHLSDVLLWLMARGGYPINLALIDVAKSTKQVNLAKGARELEPGVNRQLTALVA</sequence>
<reference evidence="1 2" key="1">
    <citation type="submission" date="2018-01" db="EMBL/GenBank/DDBJ databases">
        <title>Whole genome analyses suggest that Burkholderia sensu lato contains two further novel genera in the rhizoxinica-symbiotica group Mycetohabitans gen. nov., and Trinickia gen. nov.: implications for the evolution of diazotrophy and nodulation in the Burkholderiaceae.</title>
        <authorList>
            <person name="Estrada-de los Santos P."/>
            <person name="Palmer M."/>
            <person name="Chavez-Ramirez B."/>
            <person name="Beukes C."/>
            <person name="Steenkamp E.T."/>
            <person name="Hirsch A.M."/>
            <person name="Manyaka P."/>
            <person name="Maluk M."/>
            <person name="Lafos M."/>
            <person name="Crook M."/>
            <person name="Gross E."/>
            <person name="Simon M.F."/>
            <person name="Bueno dos Reis Junior F."/>
            <person name="Poole P.S."/>
            <person name="Venter S.N."/>
            <person name="James E.K."/>
        </authorList>
    </citation>
    <scope>NUCLEOTIDE SEQUENCE [LARGE SCALE GENOMIC DNA]</scope>
    <source>
        <strain evidence="1 2">GP25-8</strain>
    </source>
</reference>
<proteinExistence type="predicted"/>
<dbReference type="RefSeq" id="WP_102612703.1">
    <property type="nucleotide sequence ID" value="NZ_CADIKD010000029.1"/>
</dbReference>
<accession>A0A2N7VH11</accession>
<dbReference type="Proteomes" id="UP000235347">
    <property type="component" value="Unassembled WGS sequence"/>
</dbReference>
<keyword evidence="1" id="KW-0238">DNA-binding</keyword>
<gene>
    <name evidence="1" type="ORF">C0Z19_25950</name>
</gene>
<keyword evidence="2" id="KW-1185">Reference proteome</keyword>
<dbReference type="EMBL" id="PNYB01000035">
    <property type="protein sequence ID" value="PMS16443.1"/>
    <property type="molecule type" value="Genomic_DNA"/>
</dbReference>
<comment type="caution">
    <text evidence="1">The sequence shown here is derived from an EMBL/GenBank/DDBJ whole genome shotgun (WGS) entry which is preliminary data.</text>
</comment>
<evidence type="ECO:0000313" key="1">
    <source>
        <dbReference type="EMBL" id="PMS16443.1"/>
    </source>
</evidence>